<name>A0A183DXB3_9BILA</name>
<dbReference type="Pfam" id="PF12455">
    <property type="entry name" value="Dynactin"/>
    <property type="match status" value="1"/>
</dbReference>
<evidence type="ECO:0000259" key="1">
    <source>
        <dbReference type="Pfam" id="PF12455"/>
    </source>
</evidence>
<reference evidence="2" key="1">
    <citation type="submission" date="2016-06" db="UniProtKB">
        <authorList>
            <consortium name="WormBaseParasite"/>
        </authorList>
    </citation>
    <scope>IDENTIFICATION</scope>
</reference>
<sequence>LRRLIRVLQLIDAKLCAIQLNYEVEFSNHLKTFLPDNFSKHGGKLYPLASGGMRPEHVTKSHKAEQWAHCAKFAFLLSVFGSAVRKFFGAVRLCSVERLSRLAQLQTDIAKEERMIDQYIDLLKSDKFDENTSCDSVDKGIAFFEVCCIFLPLVLVFFCAAD</sequence>
<dbReference type="WBParaSite" id="GPUH_0001336901-mRNA-1">
    <property type="protein sequence ID" value="GPUH_0001336901-mRNA-1"/>
    <property type="gene ID" value="GPUH_0001336901"/>
</dbReference>
<evidence type="ECO:0000313" key="2">
    <source>
        <dbReference type="WBParaSite" id="GPUH_0001336901-mRNA-1"/>
    </source>
</evidence>
<dbReference type="InterPro" id="IPR022157">
    <property type="entry name" value="Dynactin"/>
</dbReference>
<dbReference type="AlphaFoldDB" id="A0A183DXB3"/>
<organism evidence="2">
    <name type="scientific">Gongylonema pulchrum</name>
    <dbReference type="NCBI Taxonomy" id="637853"/>
    <lineage>
        <taxon>Eukaryota</taxon>
        <taxon>Metazoa</taxon>
        <taxon>Ecdysozoa</taxon>
        <taxon>Nematoda</taxon>
        <taxon>Chromadorea</taxon>
        <taxon>Rhabditida</taxon>
        <taxon>Spirurina</taxon>
        <taxon>Spiruromorpha</taxon>
        <taxon>Spiruroidea</taxon>
        <taxon>Gongylonematidae</taxon>
        <taxon>Gongylonema</taxon>
    </lineage>
</organism>
<proteinExistence type="predicted"/>
<feature type="domain" description="Dynein associated protein" evidence="1">
    <location>
        <begin position="58"/>
        <end position="145"/>
    </location>
</feature>
<protein>
    <submittedName>
        <fullName evidence="2">Dynactin domain-containing protein</fullName>
    </submittedName>
</protein>
<accession>A0A183DXB3</accession>